<evidence type="ECO:0000259" key="1">
    <source>
        <dbReference type="Pfam" id="PF01609"/>
    </source>
</evidence>
<dbReference type="InterPro" id="IPR032806">
    <property type="entry name" value="YbfD_N"/>
</dbReference>
<dbReference type="EMBL" id="JAKVPY010000055">
    <property type="protein sequence ID" value="MCH4565572.1"/>
    <property type="molecule type" value="Genomic_DNA"/>
</dbReference>
<evidence type="ECO:0000259" key="2">
    <source>
        <dbReference type="Pfam" id="PF13808"/>
    </source>
</evidence>
<feature type="domain" description="Transposase IS4-like" evidence="1">
    <location>
        <begin position="104"/>
        <end position="340"/>
    </location>
</feature>
<dbReference type="Pfam" id="PF01609">
    <property type="entry name" value="DDE_Tnp_1"/>
    <property type="match status" value="1"/>
</dbReference>
<feature type="domain" description="H repeat-associated protein N-terminal" evidence="2">
    <location>
        <begin position="8"/>
        <end position="94"/>
    </location>
</feature>
<dbReference type="Proteomes" id="UP001202117">
    <property type="component" value="Unassembled WGS sequence"/>
</dbReference>
<dbReference type="Pfam" id="PF13808">
    <property type="entry name" value="DDE_Tnp_1_assoc"/>
    <property type="match status" value="1"/>
</dbReference>
<dbReference type="NCBIfam" id="NF033564">
    <property type="entry name" value="transpos_ISAs1"/>
    <property type="match status" value="1"/>
</dbReference>
<dbReference type="InterPro" id="IPR051698">
    <property type="entry name" value="Transposase_11-like"/>
</dbReference>
<sequence length="372" mass="41830">MLTPSLMHHLSIIPDFRQAWKIKHQLSDILFLTVRAVICGAEGWEEIEDFGHEKLGFLRQYGDFESGVPSHDTLARVMALINAKQLQTAFADWMKACHDATDGAIVAIDGKTLRGSYCRGKDKAAIHMVSAFSTANGVVMGQIKTDEKSNEITAIPELLKLLDLYGCLVTIDAMGCQKKIAHQIRRQGADYLLSVKDNQPKLADAFEAAFPMKVIANYAGDAYTTVEKNRGREESRYHVVSDVSHEFQGLICEWPDLKTVGAVVSFRQEGDEPPDEAVVRYYISFAELTAEQMAKAVRQHWHVENKLHWFLDVAMREDACRIRRGRAAENLGRVHHIALNYLKGETRFKGGIRRKQKKAALSEEYLADVLAV</sequence>
<dbReference type="PANTHER" id="PTHR30298">
    <property type="entry name" value="H REPEAT-ASSOCIATED PREDICTED TRANSPOSASE"/>
    <property type="match status" value="1"/>
</dbReference>
<keyword evidence="4" id="KW-1185">Reference proteome</keyword>
<dbReference type="InterPro" id="IPR002559">
    <property type="entry name" value="Transposase_11"/>
</dbReference>
<organism evidence="3 4">
    <name type="scientific">Halomonas flagellata</name>
    <dbReference type="NCBI Taxonomy" id="2920385"/>
    <lineage>
        <taxon>Bacteria</taxon>
        <taxon>Pseudomonadati</taxon>
        <taxon>Pseudomonadota</taxon>
        <taxon>Gammaproteobacteria</taxon>
        <taxon>Oceanospirillales</taxon>
        <taxon>Halomonadaceae</taxon>
        <taxon>Halomonas</taxon>
    </lineage>
</organism>
<evidence type="ECO:0000313" key="4">
    <source>
        <dbReference type="Proteomes" id="UP001202117"/>
    </source>
</evidence>
<accession>A0ABS9S0E9</accession>
<protein>
    <submittedName>
        <fullName evidence="3">ISAs1 family transposase</fullName>
    </submittedName>
</protein>
<name>A0ABS9S0E9_9GAMM</name>
<dbReference type="PANTHER" id="PTHR30298:SF0">
    <property type="entry name" value="PROTEIN YBFL-RELATED"/>
    <property type="match status" value="1"/>
</dbReference>
<reference evidence="3 4" key="1">
    <citation type="submission" date="2022-02" db="EMBL/GenBank/DDBJ databases">
        <title>Halomonas fukangensis sp. nov., a halophilic bacterium isolated from a bulk soil of Kalidium foliatum at Fukang.</title>
        <authorList>
            <person name="Huang Y."/>
        </authorList>
    </citation>
    <scope>NUCLEOTIDE SEQUENCE [LARGE SCALE GENOMIC DNA]</scope>
    <source>
        <strain evidence="3 4">EGI 63088</strain>
    </source>
</reference>
<evidence type="ECO:0000313" key="3">
    <source>
        <dbReference type="EMBL" id="MCH4565572.1"/>
    </source>
</evidence>
<dbReference type="InterPro" id="IPR047647">
    <property type="entry name" value="ISAs1_transpos"/>
</dbReference>
<comment type="caution">
    <text evidence="3">The sequence shown here is derived from an EMBL/GenBank/DDBJ whole genome shotgun (WGS) entry which is preliminary data.</text>
</comment>
<proteinExistence type="predicted"/>
<dbReference type="RefSeq" id="WP_240570099.1">
    <property type="nucleotide sequence ID" value="NZ_JAKVPY010000055.1"/>
</dbReference>
<gene>
    <name evidence="3" type="ORF">MKP05_20980</name>
</gene>